<accession>A0ABU8RFY9</accession>
<sequence length="382" mass="40125">MPDGHEGRRPAGSRVVVWRDELLPSSETFIANQVGAMTRWEPLLAGLYRRPSLLDVDPALVVAGSGRVAGVHRRWVRASGRSRRLDALLRRPGVRVVHAHFGRDGMLVAPAARRAGLPLVVTFHGYDVTRLPEEPGTGPAYRRGLRGLFSQASALVAVSGYVRARLLALGAPPAKVVVLPVGTSLGARPVGREALRRILFAGRLVEVKGVADLLDAVALLPPGLRDVPVDVVGDGPLRAPLEERARALGLDARFHGVLRSDDLAVERARGGVYCGPSHRSSAGDSEGLGMVFLEAAAAGLPVVAYRHGGVPEAVDDGVSGLLAPEGDVPALSAALARVLSDSGLAASMGAAGRRLVEERYDVECCTAALEDLYDRVAAGAGR</sequence>
<dbReference type="SUPFAM" id="SSF53756">
    <property type="entry name" value="UDP-Glycosyltransferase/glycogen phosphorylase"/>
    <property type="match status" value="1"/>
</dbReference>
<evidence type="ECO:0000256" key="1">
    <source>
        <dbReference type="ARBA" id="ARBA00022676"/>
    </source>
</evidence>
<keyword evidence="6" id="KW-1185">Reference proteome</keyword>
<comment type="caution">
    <text evidence="5">The sequence shown here is derived from an EMBL/GenBank/DDBJ whole genome shotgun (WGS) entry which is preliminary data.</text>
</comment>
<gene>
    <name evidence="5" type="ORF">WDZ17_01325</name>
</gene>
<dbReference type="Pfam" id="PF00534">
    <property type="entry name" value="Glycos_transf_1"/>
    <property type="match status" value="1"/>
</dbReference>
<dbReference type="InterPro" id="IPR001296">
    <property type="entry name" value="Glyco_trans_1"/>
</dbReference>
<protein>
    <submittedName>
        <fullName evidence="5">Glycosyltransferase</fullName>
        <ecNumber evidence="5">2.4.-.-</ecNumber>
    </submittedName>
</protein>
<dbReference type="PANTHER" id="PTHR45947">
    <property type="entry name" value="SULFOQUINOVOSYL TRANSFERASE SQD2"/>
    <property type="match status" value="1"/>
</dbReference>
<keyword evidence="2 5" id="KW-0808">Transferase</keyword>
<name>A0ABU8RFY9_9ACTN</name>
<proteinExistence type="predicted"/>
<dbReference type="Pfam" id="PF13439">
    <property type="entry name" value="Glyco_transf_4"/>
    <property type="match status" value="1"/>
</dbReference>
<evidence type="ECO:0000259" key="4">
    <source>
        <dbReference type="Pfam" id="PF13439"/>
    </source>
</evidence>
<dbReference type="RefSeq" id="WP_339573326.1">
    <property type="nucleotide sequence ID" value="NZ_JBBIAA010000001.1"/>
</dbReference>
<dbReference type="EC" id="2.4.-.-" evidence="5"/>
<reference evidence="5 6" key="1">
    <citation type="journal article" date="2017" name="Int. J. Syst. Evol. Microbiol.">
        <title>Pseudokineococcus basanitobsidens sp. nov., isolated from volcanic rock.</title>
        <authorList>
            <person name="Lee D.W."/>
            <person name="Park M.Y."/>
            <person name="Kim J.J."/>
            <person name="Kim B.S."/>
        </authorList>
    </citation>
    <scope>NUCLEOTIDE SEQUENCE [LARGE SCALE GENOMIC DNA]</scope>
    <source>
        <strain evidence="5 6">DSM 103726</strain>
    </source>
</reference>
<dbReference type="Proteomes" id="UP001387100">
    <property type="component" value="Unassembled WGS sequence"/>
</dbReference>
<dbReference type="PANTHER" id="PTHR45947:SF3">
    <property type="entry name" value="SULFOQUINOVOSYL TRANSFERASE SQD2"/>
    <property type="match status" value="1"/>
</dbReference>
<evidence type="ECO:0000313" key="6">
    <source>
        <dbReference type="Proteomes" id="UP001387100"/>
    </source>
</evidence>
<dbReference type="Gene3D" id="3.40.50.2000">
    <property type="entry name" value="Glycogen Phosphorylase B"/>
    <property type="match status" value="2"/>
</dbReference>
<dbReference type="InterPro" id="IPR028098">
    <property type="entry name" value="Glyco_trans_4-like_N"/>
</dbReference>
<feature type="domain" description="Glycosyltransferase subfamily 4-like N-terminal" evidence="4">
    <location>
        <begin position="59"/>
        <end position="183"/>
    </location>
</feature>
<dbReference type="InterPro" id="IPR050194">
    <property type="entry name" value="Glycosyltransferase_grp1"/>
</dbReference>
<keyword evidence="1 5" id="KW-0328">Glycosyltransferase</keyword>
<evidence type="ECO:0000259" key="3">
    <source>
        <dbReference type="Pfam" id="PF00534"/>
    </source>
</evidence>
<evidence type="ECO:0000313" key="5">
    <source>
        <dbReference type="EMBL" id="MEJ5943936.1"/>
    </source>
</evidence>
<organism evidence="5 6">
    <name type="scientific">Pseudokineococcus basanitobsidens</name>
    <dbReference type="NCBI Taxonomy" id="1926649"/>
    <lineage>
        <taxon>Bacteria</taxon>
        <taxon>Bacillati</taxon>
        <taxon>Actinomycetota</taxon>
        <taxon>Actinomycetes</taxon>
        <taxon>Kineosporiales</taxon>
        <taxon>Kineosporiaceae</taxon>
        <taxon>Pseudokineococcus</taxon>
    </lineage>
</organism>
<feature type="domain" description="Glycosyl transferase family 1" evidence="3">
    <location>
        <begin position="196"/>
        <end position="354"/>
    </location>
</feature>
<dbReference type="GO" id="GO:0016757">
    <property type="term" value="F:glycosyltransferase activity"/>
    <property type="evidence" value="ECO:0007669"/>
    <property type="project" value="UniProtKB-KW"/>
</dbReference>
<evidence type="ECO:0000256" key="2">
    <source>
        <dbReference type="ARBA" id="ARBA00022679"/>
    </source>
</evidence>
<dbReference type="EMBL" id="JBBIAA010000001">
    <property type="protein sequence ID" value="MEJ5943936.1"/>
    <property type="molecule type" value="Genomic_DNA"/>
</dbReference>